<proteinExistence type="predicted"/>
<dbReference type="InterPro" id="IPR029060">
    <property type="entry name" value="PIN-like_dom_sf"/>
</dbReference>
<accession>A0ABS9KB05</accession>
<keyword evidence="2" id="KW-1185">Reference proteome</keyword>
<dbReference type="EMBL" id="JAKLWS010000004">
    <property type="protein sequence ID" value="MCG2588008.1"/>
    <property type="molecule type" value="Genomic_DNA"/>
</dbReference>
<gene>
    <name evidence="1" type="ORF">L6773_05495</name>
</gene>
<evidence type="ECO:0000313" key="2">
    <source>
        <dbReference type="Proteomes" id="UP001165366"/>
    </source>
</evidence>
<protein>
    <submittedName>
        <fullName evidence="1">PIN domain-containing protein</fullName>
    </submittedName>
</protein>
<comment type="caution">
    <text evidence="1">The sequence shown here is derived from an EMBL/GenBank/DDBJ whole genome shotgun (WGS) entry which is preliminary data.</text>
</comment>
<name>A0ABS9KB05_9BACT</name>
<dbReference type="SUPFAM" id="SSF88723">
    <property type="entry name" value="PIN domain-like"/>
    <property type="match status" value="1"/>
</dbReference>
<reference evidence="1" key="1">
    <citation type="submission" date="2022-01" db="EMBL/GenBank/DDBJ databases">
        <authorList>
            <person name="Wang Y."/>
        </authorList>
    </citation>
    <scope>NUCLEOTIDE SEQUENCE</scope>
    <source>
        <strain evidence="1">WB101</strain>
    </source>
</reference>
<dbReference type="Gene3D" id="3.40.50.1010">
    <property type="entry name" value="5'-nuclease"/>
    <property type="match status" value="1"/>
</dbReference>
<sequence>MKNSLIDAGPVIALFDNSDQYHLKVLNFLREYEGRLISTWPVLTEVSYMLDFNTKTQLDFLDWVRDGGIEIHNLEQWQIGGIREKMEKYSDLPADFADTTLLEVAESRDIGNIITLDRDFSVYRLKNGNSITNLLT</sequence>
<dbReference type="RefSeq" id="WP_237852852.1">
    <property type="nucleotide sequence ID" value="NZ_JAKLWS010000004.1"/>
</dbReference>
<organism evidence="1 2">
    <name type="scientific">Rhodohalobacter sulfatireducens</name>
    <dbReference type="NCBI Taxonomy" id="2911366"/>
    <lineage>
        <taxon>Bacteria</taxon>
        <taxon>Pseudomonadati</taxon>
        <taxon>Balneolota</taxon>
        <taxon>Balneolia</taxon>
        <taxon>Balneolales</taxon>
        <taxon>Balneolaceae</taxon>
        <taxon>Rhodohalobacter</taxon>
    </lineage>
</organism>
<reference evidence="1" key="2">
    <citation type="submission" date="2024-05" db="EMBL/GenBank/DDBJ databases">
        <title>Rhodohalobacter halophilus gen. nov., sp. nov., a moderately halophilic member of the family Balneolaceae.</title>
        <authorList>
            <person name="Xia J."/>
        </authorList>
    </citation>
    <scope>NUCLEOTIDE SEQUENCE</scope>
    <source>
        <strain evidence="1">WB101</strain>
    </source>
</reference>
<dbReference type="Proteomes" id="UP001165366">
    <property type="component" value="Unassembled WGS sequence"/>
</dbReference>
<evidence type="ECO:0000313" key="1">
    <source>
        <dbReference type="EMBL" id="MCG2588008.1"/>
    </source>
</evidence>